<dbReference type="AlphaFoldDB" id="A0A8H9I632"/>
<dbReference type="InterPro" id="IPR027417">
    <property type="entry name" value="P-loop_NTPase"/>
</dbReference>
<name>A0A8H9I632_9ALTE</name>
<dbReference type="PROSITE" id="PS00688">
    <property type="entry name" value="SIGMA54_INTERACT_3"/>
    <property type="match status" value="1"/>
</dbReference>
<dbReference type="InterPro" id="IPR002078">
    <property type="entry name" value="Sigma_54_int"/>
</dbReference>
<accession>A0A8H9I632</accession>
<dbReference type="SUPFAM" id="SSF55781">
    <property type="entry name" value="GAF domain-like"/>
    <property type="match status" value="1"/>
</dbReference>
<dbReference type="Pfam" id="PF25601">
    <property type="entry name" value="AAA_lid_14"/>
    <property type="match status" value="1"/>
</dbReference>
<dbReference type="Gene3D" id="3.30.70.270">
    <property type="match status" value="1"/>
</dbReference>
<dbReference type="SMART" id="SM00267">
    <property type="entry name" value="GGDEF"/>
    <property type="match status" value="1"/>
</dbReference>
<dbReference type="InterPro" id="IPR000160">
    <property type="entry name" value="GGDEF_dom"/>
</dbReference>
<dbReference type="Gene3D" id="3.30.450.40">
    <property type="match status" value="1"/>
</dbReference>
<evidence type="ECO:0000313" key="9">
    <source>
        <dbReference type="Proteomes" id="UP000622604"/>
    </source>
</evidence>
<organism evidence="8 9">
    <name type="scientific">Paraglaciecola chathamensis</name>
    <dbReference type="NCBI Taxonomy" id="368405"/>
    <lineage>
        <taxon>Bacteria</taxon>
        <taxon>Pseudomonadati</taxon>
        <taxon>Pseudomonadota</taxon>
        <taxon>Gammaproteobacteria</taxon>
        <taxon>Alteromonadales</taxon>
        <taxon>Alteromonadaceae</taxon>
        <taxon>Paraglaciecola</taxon>
    </lineage>
</organism>
<protein>
    <recommendedName>
        <fullName evidence="10">Response regulator receiver protein</fullName>
    </recommendedName>
</protein>
<dbReference type="SMART" id="SM00382">
    <property type="entry name" value="AAA"/>
    <property type="match status" value="1"/>
</dbReference>
<reference evidence="8" key="2">
    <citation type="submission" date="2020-09" db="EMBL/GenBank/DDBJ databases">
        <authorList>
            <person name="Sun Q."/>
            <person name="Kim S."/>
        </authorList>
    </citation>
    <scope>NUCLEOTIDE SEQUENCE</scope>
    <source>
        <strain evidence="8">KCTC 32337</strain>
    </source>
</reference>
<evidence type="ECO:0000313" key="8">
    <source>
        <dbReference type="EMBL" id="GGZ48202.1"/>
    </source>
</evidence>
<dbReference type="EMBL" id="BMZC01000001">
    <property type="protein sequence ID" value="GGZ48202.1"/>
    <property type="molecule type" value="Genomic_DNA"/>
</dbReference>
<dbReference type="InterPro" id="IPR029016">
    <property type="entry name" value="GAF-like_dom_sf"/>
</dbReference>
<evidence type="ECO:0000256" key="3">
    <source>
        <dbReference type="ARBA" id="ARBA00023015"/>
    </source>
</evidence>
<dbReference type="InterPro" id="IPR029787">
    <property type="entry name" value="Nucleotide_cyclase"/>
</dbReference>
<dbReference type="InterPro" id="IPR025662">
    <property type="entry name" value="Sigma_54_int_dom_ATP-bd_1"/>
</dbReference>
<dbReference type="InterPro" id="IPR025943">
    <property type="entry name" value="Sigma_54_int_dom_ATP-bd_2"/>
</dbReference>
<dbReference type="Pfam" id="PF00158">
    <property type="entry name" value="Sigma54_activat"/>
    <property type="match status" value="1"/>
</dbReference>
<dbReference type="PROSITE" id="PS50887">
    <property type="entry name" value="GGDEF"/>
    <property type="match status" value="1"/>
</dbReference>
<dbReference type="PANTHER" id="PTHR32071">
    <property type="entry name" value="TRANSCRIPTIONAL REGULATORY PROTEIN"/>
    <property type="match status" value="1"/>
</dbReference>
<gene>
    <name evidence="8" type="ORF">GCM10011274_02470</name>
</gene>
<keyword evidence="5" id="KW-0804">Transcription</keyword>
<keyword evidence="3" id="KW-0805">Transcription regulation</keyword>
<dbReference type="GO" id="GO:0005524">
    <property type="term" value="F:ATP binding"/>
    <property type="evidence" value="ECO:0007669"/>
    <property type="project" value="UniProtKB-KW"/>
</dbReference>
<dbReference type="InterPro" id="IPR003593">
    <property type="entry name" value="AAA+_ATPase"/>
</dbReference>
<dbReference type="PROSITE" id="PS50045">
    <property type="entry name" value="SIGMA54_INTERACT_4"/>
    <property type="match status" value="1"/>
</dbReference>
<dbReference type="GO" id="GO:0003677">
    <property type="term" value="F:DNA binding"/>
    <property type="evidence" value="ECO:0007669"/>
    <property type="project" value="UniProtKB-KW"/>
</dbReference>
<dbReference type="PROSITE" id="PS00675">
    <property type="entry name" value="SIGMA54_INTERACT_1"/>
    <property type="match status" value="1"/>
</dbReference>
<evidence type="ECO:0000256" key="1">
    <source>
        <dbReference type="ARBA" id="ARBA00022741"/>
    </source>
</evidence>
<dbReference type="Gene3D" id="1.10.8.60">
    <property type="match status" value="1"/>
</dbReference>
<evidence type="ECO:0000256" key="2">
    <source>
        <dbReference type="ARBA" id="ARBA00022840"/>
    </source>
</evidence>
<dbReference type="CDD" id="cd01949">
    <property type="entry name" value="GGDEF"/>
    <property type="match status" value="1"/>
</dbReference>
<keyword evidence="4" id="KW-0238">DNA-binding</keyword>
<dbReference type="InterPro" id="IPR025944">
    <property type="entry name" value="Sigma_54_int_dom_CS"/>
</dbReference>
<dbReference type="GO" id="GO:0006355">
    <property type="term" value="P:regulation of DNA-templated transcription"/>
    <property type="evidence" value="ECO:0007669"/>
    <property type="project" value="InterPro"/>
</dbReference>
<evidence type="ECO:0000259" key="6">
    <source>
        <dbReference type="PROSITE" id="PS50045"/>
    </source>
</evidence>
<dbReference type="SUPFAM" id="SSF55073">
    <property type="entry name" value="Nucleotide cyclase"/>
    <property type="match status" value="1"/>
</dbReference>
<proteinExistence type="predicted"/>
<keyword evidence="1" id="KW-0547">Nucleotide-binding</keyword>
<sequence length="1010" mass="113004">MMQSSPVFPALVEDIECIRLYVEKLNTPLVAELQQYVAATEFQFDIVLLSSALADNDKAVQSSGGALLVACDSQEDALNLTEEYTLLEQPVHWLIENTFHLQNNQLIPGHHFVDWRAAGVLTMMLSQLKQQANIHQDKVYVEHKLALLSDCLGNLSLTLSADGTIKHINQELMLKMGTKGLSANGQSWQTSLPIPSSTAKARMQQILADLSHTHSMTRLPPFPIQLDKTVLMVDGVAGPLPNDESLLILRQVAQWQSHEWVEQLSEQSTPVTLLLVNPDDFAELNRVHGREVGDQVLEEIMQCMSQVLRTDDFASRYSGAVFAAHLPETNEQQGQILASRMLQKLRSQAFSKKKLNLAFSFGLATLDSEELLGEQSPLELFRRANAALQAARSIGGGKLVRWQPQFDANILANLDRMSGKFSQAPSDDFRLMNLQWDIIRLIGSTHSLQTFSSQVCQLLATGLQSKFSGLYMQQGAHFHCLSSRLISADIDEDTIHQWAKTHIKLDPNGSKLVQPTAALSSFHYVVIPLVTRSRCVGFLLVCWETSAQESARKCAEQLEQVTPNLAAAIDRIMLLEQDENRRVGVDKEQSGEHELLFESPAMRTLMQQVQLVAPTDASVLIIGESGTGKEVIAQQLHNHSLHPDKPFITVDCSTIVEHLIESELFGHRRGAFTGATSDQPGKIAQADGGTLFLDEVGELPLDIQSKLLRFVQEKTFVAVGDQRVRKVDVRLVLATNRNLPDEVAQGRFRADLYYRINVFTLNLPALNERGDDPLLLARHFVQKFACQYNKDITDFSNASLDKLGDYHWPGNVRELRNCMMRAVILCSGAYIEPEHLILQEQSDDNVVPIKPNVASIASTNTNDVSEPQSEELVQIAELLAEVVALAKQQTKVLSVSNWLEKQWLNQCVLKWGSLYQVAQQLGQSESTIRRRYAKLNKQDFSHDELFPLTERCNHLLVSMLDTETHSVLWPSIEATLHQIVIQQDVSQQHKAKLLDVTQPTLRKIIQQSQG</sequence>
<dbReference type="Pfam" id="PF00990">
    <property type="entry name" value="GGDEF"/>
    <property type="match status" value="1"/>
</dbReference>
<dbReference type="NCBIfam" id="TIGR00254">
    <property type="entry name" value="GGDEF"/>
    <property type="match status" value="1"/>
</dbReference>
<dbReference type="Proteomes" id="UP000622604">
    <property type="component" value="Unassembled WGS sequence"/>
</dbReference>
<reference evidence="8" key="1">
    <citation type="journal article" date="2014" name="Int. J. Syst. Evol. Microbiol.">
        <title>Complete genome sequence of Corynebacterium casei LMG S-19264T (=DSM 44701T), isolated from a smear-ripened cheese.</title>
        <authorList>
            <consortium name="US DOE Joint Genome Institute (JGI-PGF)"/>
            <person name="Walter F."/>
            <person name="Albersmeier A."/>
            <person name="Kalinowski J."/>
            <person name="Ruckert C."/>
        </authorList>
    </citation>
    <scope>NUCLEOTIDE SEQUENCE</scope>
    <source>
        <strain evidence="8">KCTC 32337</strain>
    </source>
</reference>
<dbReference type="InterPro" id="IPR043128">
    <property type="entry name" value="Rev_trsase/Diguanyl_cyclase"/>
</dbReference>
<keyword evidence="2" id="KW-0067">ATP-binding</keyword>
<dbReference type="RefSeq" id="WP_191865109.1">
    <property type="nucleotide sequence ID" value="NZ_BMZC01000001.1"/>
</dbReference>
<comment type="caution">
    <text evidence="8">The sequence shown here is derived from an EMBL/GenBank/DDBJ whole genome shotgun (WGS) entry which is preliminary data.</text>
</comment>
<dbReference type="PROSITE" id="PS00676">
    <property type="entry name" value="SIGMA54_INTERACT_2"/>
    <property type="match status" value="1"/>
</dbReference>
<dbReference type="Gene3D" id="3.40.50.300">
    <property type="entry name" value="P-loop containing nucleotide triphosphate hydrolases"/>
    <property type="match status" value="1"/>
</dbReference>
<dbReference type="FunFam" id="3.40.50.300:FF:000006">
    <property type="entry name" value="DNA-binding transcriptional regulator NtrC"/>
    <property type="match status" value="1"/>
</dbReference>
<evidence type="ECO:0000256" key="4">
    <source>
        <dbReference type="ARBA" id="ARBA00023125"/>
    </source>
</evidence>
<dbReference type="SUPFAM" id="SSF52540">
    <property type="entry name" value="P-loop containing nucleoside triphosphate hydrolases"/>
    <property type="match status" value="1"/>
</dbReference>
<feature type="domain" description="Sigma-54 factor interaction" evidence="6">
    <location>
        <begin position="595"/>
        <end position="824"/>
    </location>
</feature>
<evidence type="ECO:0000256" key="5">
    <source>
        <dbReference type="ARBA" id="ARBA00023163"/>
    </source>
</evidence>
<dbReference type="CDD" id="cd00009">
    <property type="entry name" value="AAA"/>
    <property type="match status" value="1"/>
</dbReference>
<dbReference type="InterPro" id="IPR058031">
    <property type="entry name" value="AAA_lid_NorR"/>
</dbReference>
<evidence type="ECO:0008006" key="10">
    <source>
        <dbReference type="Google" id="ProtNLM"/>
    </source>
</evidence>
<evidence type="ECO:0000259" key="7">
    <source>
        <dbReference type="PROSITE" id="PS50887"/>
    </source>
</evidence>
<feature type="domain" description="GGDEF" evidence="7">
    <location>
        <begin position="269"/>
        <end position="404"/>
    </location>
</feature>